<comment type="caution">
    <text evidence="5">The sequence shown here is derived from an EMBL/GenBank/DDBJ whole genome shotgun (WGS) entry which is preliminary data.</text>
</comment>
<dbReference type="EC" id="3.1.21.3" evidence="5"/>
<dbReference type="PANTHER" id="PTHR43140:SF1">
    <property type="entry name" value="TYPE I RESTRICTION ENZYME ECOKI SPECIFICITY SUBUNIT"/>
    <property type="match status" value="1"/>
</dbReference>
<dbReference type="HOGENOM" id="CLU_021095_10_4_5"/>
<dbReference type="REBASE" id="79340">
    <property type="entry name" value="S.Tar19593ORF2145P"/>
</dbReference>
<dbReference type="GO" id="GO:0009035">
    <property type="term" value="F:type I site-specific deoxyribonuclease activity"/>
    <property type="evidence" value="ECO:0007669"/>
    <property type="project" value="UniProtKB-EC"/>
</dbReference>
<dbReference type="Gene3D" id="3.90.220.20">
    <property type="entry name" value="DNA methylase specificity domains"/>
    <property type="match status" value="2"/>
</dbReference>
<dbReference type="CDD" id="cd17256">
    <property type="entry name" value="RMtype1_S_EcoJA65PI-TRD1-CR1_like"/>
    <property type="match status" value="1"/>
</dbReference>
<dbReference type="GO" id="GO:0009307">
    <property type="term" value="P:DNA restriction-modification system"/>
    <property type="evidence" value="ECO:0007669"/>
    <property type="project" value="UniProtKB-KW"/>
</dbReference>
<feature type="domain" description="Type I restriction modification DNA specificity" evidence="4">
    <location>
        <begin position="67"/>
        <end position="236"/>
    </location>
</feature>
<evidence type="ECO:0000259" key="4">
    <source>
        <dbReference type="Pfam" id="PF01420"/>
    </source>
</evidence>
<organism evidence="5 6">
    <name type="scientific">Litoreibacter arenae DSM 19593</name>
    <dbReference type="NCBI Taxonomy" id="1123360"/>
    <lineage>
        <taxon>Bacteria</taxon>
        <taxon>Pseudomonadati</taxon>
        <taxon>Pseudomonadota</taxon>
        <taxon>Alphaproteobacteria</taxon>
        <taxon>Rhodobacterales</taxon>
        <taxon>Roseobacteraceae</taxon>
        <taxon>Litoreibacter</taxon>
    </lineage>
</organism>
<dbReference type="InterPro" id="IPR000055">
    <property type="entry name" value="Restrct_endonuc_typeI_TRD"/>
</dbReference>
<evidence type="ECO:0000256" key="1">
    <source>
        <dbReference type="ARBA" id="ARBA00010923"/>
    </source>
</evidence>
<dbReference type="Pfam" id="PF01420">
    <property type="entry name" value="Methylase_S"/>
    <property type="match status" value="2"/>
</dbReference>
<protein>
    <submittedName>
        <fullName evidence="5">Type I restriction-modification system, specificity subunit S</fullName>
        <ecNumber evidence="5">3.1.21.3</ecNumber>
    </submittedName>
</protein>
<dbReference type="CDD" id="cd17254">
    <property type="entry name" value="RMtype1_S_FclI-TRD1-CR1_like"/>
    <property type="match status" value="1"/>
</dbReference>
<dbReference type="InterPro" id="IPR044946">
    <property type="entry name" value="Restrct_endonuc_typeI_TRD_sf"/>
</dbReference>
<dbReference type="eggNOG" id="COG0732">
    <property type="taxonomic scope" value="Bacteria"/>
</dbReference>
<comment type="similarity">
    <text evidence="1">Belongs to the type-I restriction system S methylase family.</text>
</comment>
<dbReference type="Proteomes" id="UP000015351">
    <property type="component" value="Unassembled WGS sequence"/>
</dbReference>
<accession>S9QD05</accession>
<keyword evidence="5" id="KW-0378">Hydrolase</keyword>
<evidence type="ECO:0000256" key="2">
    <source>
        <dbReference type="ARBA" id="ARBA00022747"/>
    </source>
</evidence>
<dbReference type="STRING" id="1123360.thalar_02146"/>
<sequence length="572" mass="62886">MKDATFSAARLLKLYDRISDTEGAISKLRHFLLDLAVRGKLVEQDISEAPQSVGVAPLIDEAPYRLPSNWRWMAIGDQLELLNGMAFKPTDWISEGLRIVRIQNLNKPDAPFNHCAPELARDRSLIDDGSFLISWSGTPGTSFGAFIWDRGPAVLNQHIFRCDFKTDAYRPDFLKLAINGRLDEMIEKAHGGVGLRHITKGKLQAMLIAVPPLAEQHRIVAKVDELMALCDQLEQARAGREAVRDRLTTATLARLTAPETDEKTLPAEVGTALSSGNATNSSAFQSHARFALQSLPTLTTRPDQIKTLRQTILNLAVRGKLVAQDAADEPASALLKRIEAGSDRTAKRGARRSNEEDNSDFPFDCPKGWVWTVVQQILDPEREISYGVIKLGAEPKSGGVPTLRCSDVRPGFIDLSGVRKVNETIESEYARTRLNGGEILINIRGTLGGVALVSEKLKGFNVAREVAVVPIAKEIVPQFVVYLMLSPYFWDHIQSNLRGIAYKGLNLGILRSLPIPLPPLAEQHRIVDKVDALMALCDQLEASLTTTAKTRSKLLNALLHEALEPAAETANA</sequence>
<dbReference type="PATRIC" id="fig|1123360.3.peg.2123"/>
<reference evidence="6" key="1">
    <citation type="journal article" date="2013" name="Stand. Genomic Sci.">
        <title>Genome sequence of the Litoreibacter arenae type strain (DSM 19593(T)), a member of the Roseobacter clade isolated from sea sand.</title>
        <authorList>
            <person name="Riedel T."/>
            <person name="Fiebig A."/>
            <person name="Petersen J."/>
            <person name="Gronow S."/>
            <person name="Kyrpides N.C."/>
            <person name="Goker M."/>
            <person name="Klenk H.P."/>
        </authorList>
    </citation>
    <scope>NUCLEOTIDE SEQUENCE [LARGE SCALE GENOMIC DNA]</scope>
    <source>
        <strain evidence="6">DSM 19593</strain>
    </source>
</reference>
<evidence type="ECO:0000313" key="6">
    <source>
        <dbReference type="Proteomes" id="UP000015351"/>
    </source>
</evidence>
<dbReference type="AlphaFoldDB" id="S9QD05"/>
<keyword evidence="2" id="KW-0680">Restriction system</keyword>
<dbReference type="PANTHER" id="PTHR43140">
    <property type="entry name" value="TYPE-1 RESTRICTION ENZYME ECOKI SPECIFICITY PROTEIN"/>
    <property type="match status" value="1"/>
</dbReference>
<dbReference type="GO" id="GO:0003677">
    <property type="term" value="F:DNA binding"/>
    <property type="evidence" value="ECO:0007669"/>
    <property type="project" value="UniProtKB-KW"/>
</dbReference>
<name>S9QD05_9RHOB</name>
<keyword evidence="3" id="KW-0238">DNA-binding</keyword>
<dbReference type="OrthoDB" id="164285at2"/>
<dbReference type="EMBL" id="AONI01000010">
    <property type="protein sequence ID" value="EPX79321.1"/>
    <property type="molecule type" value="Genomic_DNA"/>
</dbReference>
<dbReference type="RefSeq" id="WP_021100701.1">
    <property type="nucleotide sequence ID" value="NZ_KE557306.1"/>
</dbReference>
<proteinExistence type="inferred from homology"/>
<keyword evidence="6" id="KW-1185">Reference proteome</keyword>
<feature type="domain" description="Type I restriction modification DNA specificity" evidence="4">
    <location>
        <begin position="398"/>
        <end position="544"/>
    </location>
</feature>
<dbReference type="SUPFAM" id="SSF116734">
    <property type="entry name" value="DNA methylase specificity domain"/>
    <property type="match status" value="2"/>
</dbReference>
<gene>
    <name evidence="5" type="ORF">thalar_02146</name>
</gene>
<dbReference type="InterPro" id="IPR051212">
    <property type="entry name" value="Type-I_RE_S_subunit"/>
</dbReference>
<evidence type="ECO:0000313" key="5">
    <source>
        <dbReference type="EMBL" id="EPX79321.1"/>
    </source>
</evidence>
<evidence type="ECO:0000256" key="3">
    <source>
        <dbReference type="ARBA" id="ARBA00023125"/>
    </source>
</evidence>